<dbReference type="InterPro" id="IPR052128">
    <property type="entry name" value="Oxidoreductase_NAD-binding"/>
</dbReference>
<dbReference type="InterPro" id="IPR039261">
    <property type="entry name" value="FNR_nucleotide-bd"/>
</dbReference>
<evidence type="ECO:0000313" key="5">
    <source>
        <dbReference type="EMBL" id="EEP75760.1"/>
    </source>
</evidence>
<reference evidence="6" key="1">
    <citation type="journal article" date="2009" name="Genome Res.">
        <title>Comparative genomic analyses of the human fungal pathogens Coccidioides and their relatives.</title>
        <authorList>
            <person name="Sharpton T.J."/>
            <person name="Stajich J.E."/>
            <person name="Rounsley S.D."/>
            <person name="Gardner M.J."/>
            <person name="Wortman J.R."/>
            <person name="Jordar V.S."/>
            <person name="Maiti R."/>
            <person name="Kodira C.D."/>
            <person name="Neafsey D.E."/>
            <person name="Zeng Q."/>
            <person name="Hung C.-Y."/>
            <person name="McMahan C."/>
            <person name="Muszewska A."/>
            <person name="Grynberg M."/>
            <person name="Mandel M.A."/>
            <person name="Kellner E.M."/>
            <person name="Barker B.M."/>
            <person name="Galgiani J.N."/>
            <person name="Orbach M.J."/>
            <person name="Kirkland T.N."/>
            <person name="Cole G.T."/>
            <person name="Henn M.R."/>
            <person name="Birren B.W."/>
            <person name="Taylor J.W."/>
        </authorList>
    </citation>
    <scope>NUCLEOTIDE SEQUENCE [LARGE SCALE GENOMIC DNA]</scope>
    <source>
        <strain evidence="6">UAMH 1704</strain>
    </source>
</reference>
<dbReference type="GO" id="GO:0005739">
    <property type="term" value="C:mitochondrion"/>
    <property type="evidence" value="ECO:0007669"/>
    <property type="project" value="TreeGrafter"/>
</dbReference>
<dbReference type="PANTHER" id="PTHR46505:SF1">
    <property type="entry name" value="OXIDOREDUCTASE NAD-BINDING DOMAIN-CONTAINING PROTEIN 1"/>
    <property type="match status" value="1"/>
</dbReference>
<dbReference type="Proteomes" id="UP000002058">
    <property type="component" value="Unassembled WGS sequence"/>
</dbReference>
<dbReference type="SUPFAM" id="SSF63380">
    <property type="entry name" value="Riboflavin synthase domain-like"/>
    <property type="match status" value="1"/>
</dbReference>
<dbReference type="STRING" id="336963.C4JDY0"/>
<dbReference type="GO" id="GO:0016491">
    <property type="term" value="F:oxidoreductase activity"/>
    <property type="evidence" value="ECO:0007669"/>
    <property type="project" value="UniProtKB-KW"/>
</dbReference>
<sequence>MSTAKSINQSNKTSVPHENRTSAEPRQSTLYPVRLSHIEQINPTIRLLQFAIPSRVDGRSNTSNHSSPIPPKAFTFLPGQWLDVHIPSLRDAGGFTITSTPLEASPESSDYPYIELAVQDAPGNPAAAWLWRPESEILGAEVQVRVGGSFVWPPSAAGGGIPLAEIRKVIFVAGGVGIKIHLLYSTKLPPPMKNQNRENQILFLPRLLEIVHSETRGHPQQDKPKSTFQPLDVRLYLTNLSAQGTCTSELLAESHHGISIYDRRITATDLQHLIGSDSDERVRTVCNVCGPPQMTDEFVDVLKHIVGDDRVFYEKWW</sequence>
<dbReference type="OrthoDB" id="436496at2759"/>
<dbReference type="InParanoid" id="C4JDY0"/>
<evidence type="ECO:0000259" key="4">
    <source>
        <dbReference type="PROSITE" id="PS51384"/>
    </source>
</evidence>
<accession>C4JDY0</accession>
<dbReference type="PROSITE" id="PS51384">
    <property type="entry name" value="FAD_FR"/>
    <property type="match status" value="1"/>
</dbReference>
<dbReference type="Gene3D" id="3.40.50.80">
    <property type="entry name" value="Nucleotide-binding domain of ferredoxin-NADP reductase (FNR) module"/>
    <property type="match status" value="1"/>
</dbReference>
<dbReference type="HOGENOM" id="CLU_003827_7_1_1"/>
<dbReference type="AlphaFoldDB" id="C4JDY0"/>
<feature type="compositionally biased region" description="Polar residues" evidence="3">
    <location>
        <begin position="1"/>
        <end position="14"/>
    </location>
</feature>
<gene>
    <name evidence="5" type="ORF">UREG_00607</name>
</gene>
<dbReference type="KEGG" id="ure:UREG_00607"/>
<feature type="domain" description="FAD-binding FR-type" evidence="4">
    <location>
        <begin position="28"/>
        <end position="153"/>
    </location>
</feature>
<organism evidence="5 6">
    <name type="scientific">Uncinocarpus reesii (strain UAMH 1704)</name>
    <dbReference type="NCBI Taxonomy" id="336963"/>
    <lineage>
        <taxon>Eukaryota</taxon>
        <taxon>Fungi</taxon>
        <taxon>Dikarya</taxon>
        <taxon>Ascomycota</taxon>
        <taxon>Pezizomycotina</taxon>
        <taxon>Eurotiomycetes</taxon>
        <taxon>Eurotiomycetidae</taxon>
        <taxon>Onygenales</taxon>
        <taxon>Onygenaceae</taxon>
        <taxon>Uncinocarpus</taxon>
    </lineage>
</organism>
<dbReference type="InterPro" id="IPR017927">
    <property type="entry name" value="FAD-bd_FR_type"/>
</dbReference>
<dbReference type="GeneID" id="8438628"/>
<feature type="region of interest" description="Disordered" evidence="3">
    <location>
        <begin position="1"/>
        <end position="28"/>
    </location>
</feature>
<proteinExistence type="predicted"/>
<protein>
    <recommendedName>
        <fullName evidence="4">FAD-binding FR-type domain-containing protein</fullName>
    </recommendedName>
</protein>
<evidence type="ECO:0000313" key="6">
    <source>
        <dbReference type="Proteomes" id="UP000002058"/>
    </source>
</evidence>
<keyword evidence="2" id="KW-0520">NAD</keyword>
<evidence type="ECO:0000256" key="3">
    <source>
        <dbReference type="SAM" id="MobiDB-lite"/>
    </source>
</evidence>
<dbReference type="EMBL" id="CH476615">
    <property type="protein sequence ID" value="EEP75760.1"/>
    <property type="molecule type" value="Genomic_DNA"/>
</dbReference>
<dbReference type="RefSeq" id="XP_002541093.1">
    <property type="nucleotide sequence ID" value="XM_002541047.1"/>
</dbReference>
<keyword evidence="1" id="KW-0560">Oxidoreductase</keyword>
<dbReference type="SUPFAM" id="SSF52343">
    <property type="entry name" value="Ferredoxin reductase-like, C-terminal NADP-linked domain"/>
    <property type="match status" value="1"/>
</dbReference>
<name>C4JDY0_UNCRE</name>
<dbReference type="PANTHER" id="PTHR46505">
    <property type="entry name" value="OXIDOREDUCTASE NAD-BINDING DOMAIN-CONTAINING PROTEIN 1"/>
    <property type="match status" value="1"/>
</dbReference>
<dbReference type="InterPro" id="IPR017938">
    <property type="entry name" value="Riboflavin_synthase-like_b-brl"/>
</dbReference>
<dbReference type="CDD" id="cd00322">
    <property type="entry name" value="FNR_like"/>
    <property type="match status" value="1"/>
</dbReference>
<dbReference type="OMA" id="WIDFFIP"/>
<keyword evidence="6" id="KW-1185">Reference proteome</keyword>
<dbReference type="eggNOG" id="KOG0534">
    <property type="taxonomic scope" value="Eukaryota"/>
</dbReference>
<evidence type="ECO:0000256" key="1">
    <source>
        <dbReference type="ARBA" id="ARBA00023002"/>
    </source>
</evidence>
<dbReference type="VEuPathDB" id="FungiDB:UREG_00607"/>
<evidence type="ECO:0000256" key="2">
    <source>
        <dbReference type="ARBA" id="ARBA00023027"/>
    </source>
</evidence>